<protein>
    <recommendedName>
        <fullName evidence="3">Phospholipase D-like domain-containing protein</fullName>
    </recommendedName>
</protein>
<organism evidence="1 2">
    <name type="scientific">Pseudomonas syringae pv. primulae</name>
    <dbReference type="NCBI Taxonomy" id="251707"/>
    <lineage>
        <taxon>Bacteria</taxon>
        <taxon>Pseudomonadati</taxon>
        <taxon>Pseudomonadota</taxon>
        <taxon>Gammaproteobacteria</taxon>
        <taxon>Pseudomonadales</taxon>
        <taxon>Pseudomonadaceae</taxon>
        <taxon>Pseudomonas</taxon>
    </lineage>
</organism>
<dbReference type="Gene3D" id="3.30.870.10">
    <property type="entry name" value="Endonuclease Chain A"/>
    <property type="match status" value="1"/>
</dbReference>
<proteinExistence type="predicted"/>
<sequence length="380" mass="42500">MRKLIIQGLTAESHRLAIEDMLSGIDIQQVLVSVAFATSSGVRAVSNCLAPFADRTTVWVGIRNGVTTAQGIHALAQLGLNLWLVDTGSIGCIFHPKLYYVQGVQEARLMVGSANLTGGGLWSNIEASYVDTLFYENPDDCHIVSTVINTFDDLQRSYPLNILNVRNDISLDELLADPRFLDERRVIDDSVSSVVLTENFPDFVPKMDLYFRPPSTALQVPGVNNAINYSRNAHFSEFSLSWVSRPLTPRDLSMPVAGTTNPTGSMGMKKGLMDDTVDHRHYFYDHVFNQLEWRDSKTVGKLDALALFHLVIKGVNRGSYFLTVNHDTRTDTPSYKQRNFMTQLHWGQTLPILRDQDLLGSTMRLSRATTNAAEFLIQID</sequence>
<name>A0A3M4RN83_9PSED</name>
<evidence type="ECO:0008006" key="3">
    <source>
        <dbReference type="Google" id="ProtNLM"/>
    </source>
</evidence>
<gene>
    <name evidence="1" type="ORF">ALP92_01010</name>
</gene>
<evidence type="ECO:0000313" key="2">
    <source>
        <dbReference type="Proteomes" id="UP000276615"/>
    </source>
</evidence>
<dbReference type="CDD" id="cd09117">
    <property type="entry name" value="PLDc_Bfil_DEXD_like"/>
    <property type="match status" value="1"/>
</dbReference>
<dbReference type="Proteomes" id="UP000276615">
    <property type="component" value="Unassembled WGS sequence"/>
</dbReference>
<dbReference type="AlphaFoldDB" id="A0A3M4RN83"/>
<dbReference type="EMBL" id="RBRQ01000277">
    <property type="protein sequence ID" value="RMR04148.1"/>
    <property type="molecule type" value="Genomic_DNA"/>
</dbReference>
<dbReference type="RefSeq" id="WP_147465519.1">
    <property type="nucleotide sequence ID" value="NZ_RBRQ01000277.1"/>
</dbReference>
<evidence type="ECO:0000313" key="1">
    <source>
        <dbReference type="EMBL" id="RMR04148.1"/>
    </source>
</evidence>
<comment type="caution">
    <text evidence="1">The sequence shown here is derived from an EMBL/GenBank/DDBJ whole genome shotgun (WGS) entry which is preliminary data.</text>
</comment>
<reference evidence="1 2" key="1">
    <citation type="submission" date="2018-08" db="EMBL/GenBank/DDBJ databases">
        <title>Recombination of ecologically and evolutionarily significant loci maintains genetic cohesion in the Pseudomonas syringae species complex.</title>
        <authorList>
            <person name="Dillon M."/>
            <person name="Thakur S."/>
            <person name="Almeida R.N.D."/>
            <person name="Weir B.S."/>
            <person name="Guttman D.S."/>
        </authorList>
    </citation>
    <scope>NUCLEOTIDE SEQUENCE [LARGE SCALE GENOMIC DNA]</scope>
    <source>
        <strain evidence="1 2">ICMP 8670</strain>
    </source>
</reference>
<accession>A0A3M4RN83</accession>